<feature type="binding site" evidence="3">
    <location>
        <position position="1602"/>
    </location>
    <ligand>
        <name>ATP</name>
        <dbReference type="ChEBI" id="CHEBI:30616"/>
    </ligand>
</feature>
<accession>A0ABQ5KC67</accession>
<dbReference type="InterPro" id="IPR008271">
    <property type="entry name" value="Ser/Thr_kinase_AS"/>
</dbReference>
<dbReference type="PROSITE" id="PS50011">
    <property type="entry name" value="PROTEIN_KINASE_DOM"/>
    <property type="match status" value="1"/>
</dbReference>
<dbReference type="Proteomes" id="UP001057375">
    <property type="component" value="Unassembled WGS sequence"/>
</dbReference>
<dbReference type="PANTHER" id="PTHR24361">
    <property type="entry name" value="MITOGEN-ACTIVATED KINASE KINASE KINASE"/>
    <property type="match status" value="1"/>
</dbReference>
<proteinExistence type="predicted"/>
<evidence type="ECO:0000256" key="4">
    <source>
        <dbReference type="SAM" id="MobiDB-lite"/>
    </source>
</evidence>
<gene>
    <name evidence="6" type="ORF">ADUPG1_014094</name>
</gene>
<evidence type="ECO:0000313" key="7">
    <source>
        <dbReference type="Proteomes" id="UP001057375"/>
    </source>
</evidence>
<reference evidence="6" key="1">
    <citation type="submission" date="2022-03" db="EMBL/GenBank/DDBJ databases">
        <title>Draft genome sequence of Aduncisulcus paluster, a free-living microaerophilic Fornicata.</title>
        <authorList>
            <person name="Yuyama I."/>
            <person name="Kume K."/>
            <person name="Tamura T."/>
            <person name="Inagaki Y."/>
            <person name="Hashimoto T."/>
        </authorList>
    </citation>
    <scope>NUCLEOTIDE SEQUENCE</scope>
    <source>
        <strain evidence="6">NY0171</strain>
    </source>
</reference>
<keyword evidence="2 3" id="KW-0067">ATP-binding</keyword>
<dbReference type="EMBL" id="BQXS01013778">
    <property type="protein sequence ID" value="GKT29517.1"/>
    <property type="molecule type" value="Genomic_DNA"/>
</dbReference>
<dbReference type="InterPro" id="IPR000719">
    <property type="entry name" value="Prot_kinase_dom"/>
</dbReference>
<dbReference type="SMART" id="SM00220">
    <property type="entry name" value="S_TKc"/>
    <property type="match status" value="1"/>
</dbReference>
<feature type="compositionally biased region" description="Low complexity" evidence="4">
    <location>
        <begin position="1506"/>
        <end position="1520"/>
    </location>
</feature>
<dbReference type="InterPro" id="IPR011009">
    <property type="entry name" value="Kinase-like_dom_sf"/>
</dbReference>
<dbReference type="SUPFAM" id="SSF56112">
    <property type="entry name" value="Protein kinase-like (PK-like)"/>
    <property type="match status" value="1"/>
</dbReference>
<name>A0ABQ5KC67_9EUKA</name>
<keyword evidence="7" id="KW-1185">Reference proteome</keyword>
<dbReference type="InterPro" id="IPR017441">
    <property type="entry name" value="Protein_kinase_ATP_BS"/>
</dbReference>
<comment type="caution">
    <text evidence="6">The sequence shown here is derived from an EMBL/GenBank/DDBJ whole genome shotgun (WGS) entry which is preliminary data.</text>
</comment>
<feature type="region of interest" description="Disordered" evidence="4">
    <location>
        <begin position="1493"/>
        <end position="1553"/>
    </location>
</feature>
<keyword evidence="1 3" id="KW-0547">Nucleotide-binding</keyword>
<dbReference type="InterPro" id="IPR016024">
    <property type="entry name" value="ARM-type_fold"/>
</dbReference>
<dbReference type="Gene3D" id="1.10.510.10">
    <property type="entry name" value="Transferase(Phosphotransferase) domain 1"/>
    <property type="match status" value="1"/>
</dbReference>
<evidence type="ECO:0000259" key="5">
    <source>
        <dbReference type="PROSITE" id="PS50011"/>
    </source>
</evidence>
<evidence type="ECO:0000256" key="3">
    <source>
        <dbReference type="PROSITE-ProRule" id="PRU10141"/>
    </source>
</evidence>
<protein>
    <recommendedName>
        <fullName evidence="5">Protein kinase domain-containing protein</fullName>
    </recommendedName>
</protein>
<sequence>MSSVKIEFNIDGDNSSLDHVLDELSEQIQLSSDQAQRSKIFHEQKDDFKAVFDQLDSPEKMSRHSSIIAKMCHCLSILVRGDTKYPNNGHCLSLKDCIKFNSLFYDAMVHFCSSLGSEAPDICFNLCRIIALRAYYSPEELPRIIDNFLPILESAYKRGIETTISDSNVAVTILCTSNLANSGICRHKTFNSMIKYITKWFEQYYYSVWKTYWHSLIKNYTTFIEPSGKENESVVRMRIGMLFQFFDPLLADMKENFGSEKDDMKVDYGAVMCYFGSSCAIPTNIDHIYSSISEYLDDWISICEKQGKIKEFNDLGRLIAYFHLYFTSFGKESPVKDRFPTSTALSYLFQQYSTITLPLSMIEPLPKLKDEYLDLIMSKISHYAALPNEELLYPSNKLDCGGWIECLSFVVLAIHVSPDIKPLSKKREMIRSIYLETHANLVTVAKILPNDQCHAVFNRLWICYEKLCINASQQLEFFKDIELDANSLLTSDVPFVENLIVFFGIDITRFEENRDQFLAFIEPFLPKLMRFKSIPHFGSQVVLLKNLTLYPVSEQQCFPRCDKTFPCFPQILDTLQQQITPSEFVEHRIFHVLDVLANWSRDEEYASEISSKTSELVDNWHQWLSNEHSTEGLGFFMKLMANLSKIPSIRDKIPSHHLSDPAYVSCKIDACLSTADLSSAFREYFPGILRIFETYSAIEDIKGHEEIIIHSAQCVSTLMRTSNNVILSADEASILYSSSIKHLSHFDRIIGSGVSKWLFNFCWKYALSFNDKIKVVRDVTLNLKIILANPILNSDVNLFEEVLLTCINCSSNYLAGKALFLVLEPYLLQLLKIETADRCRGLVMMLLCNLCLDSDNSSFSSDRAQQVFFLMKPVVQYAKEFFPDDKISTISNASRSLRFLSALCYDFEHTELIFKEVTDVWIGWISTFKKHNNTVGLAHLFLLIKKFAKVPSIASHIPRTVLFDPHVILDQIERSSKPEELQAIYETNWKNFESIFTSFLSTNSLATSNKVAIVKTCECLATLARNGENNVKMPPEVLSKLYHLFIKHILKAETMLGEDVSTWLFDLAYKCVQSLPDLRHELISTLKESISAIWKKGTFEKDLDSNTHRLLLLFVNGSIDYANRHDIFDILETNPRNLWLIRHDMPCFLFGNFVLVYNNLSLDRDNINESKENCLRLFKFMADFIRQFIAFFPSLNDNHRRRAISIMGRVVLSEIHSSTIFEASIDHIRQWHATFKQGNNTEGMDSIVVLLQKFTQYPLGEKSFRDKLFSFSDIFREHQKRCGGHSHDEFNEKMLDLTRDEKLTEICASIEAKNGSPVAKSSFIMYGSIDTSILGFFQKRSRTIKLDIKRSVARQETREVDQKIVSKFLTSKSAIIASSLNIIFKSPRIVNSVHLCIDSSHIRPLILEFQFPVDTVSSSKVVKKSFIIEKTTSKHCAEWRSLPIDLDYPTSGCFVSCISYNLTPSCQILGMRFIAPSKDAAKMSGMIQLDNSLPESSVKSKGKLGSISQPSQPIHSSPTPNALDSTSMKSFTTVDDPSSLPSQQPIVAPKSLAPTGGYKKHKADYILTSSSSISPQCIIGNGGFGEVLLVKVEDISFPCVLKKMLRVADESVVKGCRKEFKVQQKLFNNPKCFNRIPRPLYILDLLDADFRGMYGFLMEFCVGGSASSFAKSWCSVVIPSAKKDDLYEDSSSDDSISSPSPSVSYSLDPLRVAALCVACIECLDEVFSANPSLVHRDIKPDNFLVRVTSSGDCVIVLGDLGLVHIQDSMSSSSVSKTFVREGEGLQEEKKTFACGTYIYNAYESLKYGEQTQLSDSHSLGMTILALFLNSHPFLGHPLLRGVVEPGDFISKLVTLFDKDMVPKLSRCATFISLKTIHDGKYSDVFTCLDEVYCGLTKRDISERMDVHTARKKVQSIKHLLPRVGEGWRPPSTEDFILSQKKKYHDFIGVVCSHDGREDQTNPPSLLDISRGQWDSL</sequence>
<dbReference type="PROSITE" id="PS00108">
    <property type="entry name" value="PROTEIN_KINASE_ST"/>
    <property type="match status" value="1"/>
</dbReference>
<dbReference type="InterPro" id="IPR053235">
    <property type="entry name" value="Ser_Thr_kinase"/>
</dbReference>
<evidence type="ECO:0000256" key="2">
    <source>
        <dbReference type="ARBA" id="ARBA00022840"/>
    </source>
</evidence>
<evidence type="ECO:0000313" key="6">
    <source>
        <dbReference type="EMBL" id="GKT29517.1"/>
    </source>
</evidence>
<organism evidence="6 7">
    <name type="scientific">Aduncisulcus paluster</name>
    <dbReference type="NCBI Taxonomy" id="2918883"/>
    <lineage>
        <taxon>Eukaryota</taxon>
        <taxon>Metamonada</taxon>
        <taxon>Carpediemonas-like organisms</taxon>
        <taxon>Aduncisulcus</taxon>
    </lineage>
</organism>
<evidence type="ECO:0000256" key="1">
    <source>
        <dbReference type="ARBA" id="ARBA00022741"/>
    </source>
</evidence>
<dbReference type="SUPFAM" id="SSF48371">
    <property type="entry name" value="ARM repeat"/>
    <property type="match status" value="1"/>
</dbReference>
<feature type="domain" description="Protein kinase" evidence="5">
    <location>
        <begin position="1573"/>
        <end position="1921"/>
    </location>
</feature>
<dbReference type="PROSITE" id="PS00107">
    <property type="entry name" value="PROTEIN_KINASE_ATP"/>
    <property type="match status" value="1"/>
</dbReference>
<dbReference type="Pfam" id="PF00069">
    <property type="entry name" value="Pkinase"/>
    <property type="match status" value="1"/>
</dbReference>
<feature type="compositionally biased region" description="Polar residues" evidence="4">
    <location>
        <begin position="1522"/>
        <end position="1545"/>
    </location>
</feature>